<evidence type="ECO:0000256" key="8">
    <source>
        <dbReference type="ARBA" id="ARBA00023242"/>
    </source>
</evidence>
<dbReference type="GO" id="GO:0042393">
    <property type="term" value="F:histone binding"/>
    <property type="evidence" value="ECO:0007669"/>
    <property type="project" value="InterPro"/>
</dbReference>
<feature type="domain" description="Helicase ATP-binding" evidence="12">
    <location>
        <begin position="435"/>
        <end position="600"/>
    </location>
</feature>
<evidence type="ECO:0000313" key="17">
    <source>
        <dbReference type="Proteomes" id="UP000320333"/>
    </source>
</evidence>
<dbReference type="InterPro" id="IPR014978">
    <property type="entry name" value="Gln-Leu-Gln_QLQ"/>
</dbReference>
<dbReference type="EMBL" id="QEAP01000075">
    <property type="protein sequence ID" value="TPX75603.1"/>
    <property type="molecule type" value="Genomic_DNA"/>
</dbReference>
<dbReference type="SMART" id="SM00490">
    <property type="entry name" value="HELICc"/>
    <property type="match status" value="1"/>
</dbReference>
<dbReference type="Pfam" id="PF14619">
    <property type="entry name" value="SnAC"/>
    <property type="match status" value="1"/>
</dbReference>
<feature type="compositionally biased region" description="Acidic residues" evidence="10">
    <location>
        <begin position="1058"/>
        <end position="1080"/>
    </location>
</feature>
<dbReference type="SMART" id="SM00297">
    <property type="entry name" value="BROMO"/>
    <property type="match status" value="1"/>
</dbReference>
<dbReference type="SMART" id="SM01314">
    <property type="entry name" value="SnAC"/>
    <property type="match status" value="1"/>
</dbReference>
<evidence type="ECO:0000259" key="15">
    <source>
        <dbReference type="PROSITE" id="PS51666"/>
    </source>
</evidence>
<evidence type="ECO:0000256" key="3">
    <source>
        <dbReference type="ARBA" id="ARBA00022801"/>
    </source>
</evidence>
<dbReference type="CDD" id="cd17996">
    <property type="entry name" value="DEXHc_SMARCA2_SMARCA4"/>
    <property type="match status" value="1"/>
</dbReference>
<dbReference type="GO" id="GO:0006338">
    <property type="term" value="P:chromatin remodeling"/>
    <property type="evidence" value="ECO:0007669"/>
    <property type="project" value="UniProtKB-ARBA"/>
</dbReference>
<keyword evidence="7" id="KW-0804">Transcription</keyword>
<feature type="compositionally biased region" description="Basic and acidic residues" evidence="10">
    <location>
        <begin position="1265"/>
        <end position="1279"/>
    </location>
</feature>
<dbReference type="Gene3D" id="3.40.50.300">
    <property type="entry name" value="P-loop containing nucleotide triphosphate hydrolases"/>
    <property type="match status" value="1"/>
</dbReference>
<dbReference type="InterPro" id="IPR036427">
    <property type="entry name" value="Bromodomain-like_sf"/>
</dbReference>
<dbReference type="OrthoDB" id="5857104at2759"/>
<dbReference type="InterPro" id="IPR014012">
    <property type="entry name" value="HSA_dom"/>
</dbReference>
<dbReference type="SMART" id="SM00573">
    <property type="entry name" value="HSA"/>
    <property type="match status" value="1"/>
</dbReference>
<dbReference type="PROSITE" id="PS51192">
    <property type="entry name" value="HELICASE_ATP_BIND_1"/>
    <property type="match status" value="1"/>
</dbReference>
<dbReference type="InterPro" id="IPR029295">
    <property type="entry name" value="SnAC"/>
</dbReference>
<keyword evidence="8" id="KW-0539">Nucleus</keyword>
<evidence type="ECO:0000259" key="11">
    <source>
        <dbReference type="PROSITE" id="PS50014"/>
    </source>
</evidence>
<evidence type="ECO:0000259" key="13">
    <source>
        <dbReference type="PROSITE" id="PS51194"/>
    </source>
</evidence>
<keyword evidence="2" id="KW-0547">Nucleotide-binding</keyword>
<organism evidence="16 17">
    <name type="scientific">Chytriomyces confervae</name>
    <dbReference type="NCBI Taxonomy" id="246404"/>
    <lineage>
        <taxon>Eukaryota</taxon>
        <taxon>Fungi</taxon>
        <taxon>Fungi incertae sedis</taxon>
        <taxon>Chytridiomycota</taxon>
        <taxon>Chytridiomycota incertae sedis</taxon>
        <taxon>Chytridiomycetes</taxon>
        <taxon>Chytridiales</taxon>
        <taxon>Chytriomycetaceae</taxon>
        <taxon>Chytriomyces</taxon>
    </lineage>
</organism>
<keyword evidence="4" id="KW-0067">ATP-binding</keyword>
<dbReference type="Pfam" id="PF00439">
    <property type="entry name" value="Bromodomain"/>
    <property type="match status" value="1"/>
</dbReference>
<evidence type="ECO:0000256" key="10">
    <source>
        <dbReference type="SAM" id="MobiDB-lite"/>
    </source>
</evidence>
<dbReference type="GO" id="GO:0005524">
    <property type="term" value="F:ATP binding"/>
    <property type="evidence" value="ECO:0007669"/>
    <property type="project" value="InterPro"/>
</dbReference>
<dbReference type="PROSITE" id="PS51194">
    <property type="entry name" value="HELICASE_CTER"/>
    <property type="match status" value="1"/>
</dbReference>
<keyword evidence="6 9" id="KW-0103">Bromodomain</keyword>
<accession>A0A507FH50</accession>
<dbReference type="InterPro" id="IPR049730">
    <property type="entry name" value="SNF2/RAD54-like_C"/>
</dbReference>
<name>A0A507FH50_9FUNG</name>
<dbReference type="Proteomes" id="UP000320333">
    <property type="component" value="Unassembled WGS sequence"/>
</dbReference>
<dbReference type="SMART" id="SM00951">
    <property type="entry name" value="QLQ"/>
    <property type="match status" value="1"/>
</dbReference>
<dbReference type="SUPFAM" id="SSF47370">
    <property type="entry name" value="Bromodomain"/>
    <property type="match status" value="1"/>
</dbReference>
<dbReference type="GO" id="GO:0005634">
    <property type="term" value="C:nucleus"/>
    <property type="evidence" value="ECO:0007669"/>
    <property type="project" value="UniProtKB-SubCell"/>
</dbReference>
<dbReference type="Gene3D" id="3.40.50.10810">
    <property type="entry name" value="Tandem AAA-ATPase domain"/>
    <property type="match status" value="1"/>
</dbReference>
<evidence type="ECO:0000256" key="4">
    <source>
        <dbReference type="ARBA" id="ARBA00022840"/>
    </source>
</evidence>
<keyword evidence="17" id="KW-1185">Reference proteome</keyword>
<dbReference type="PRINTS" id="PR00503">
    <property type="entry name" value="BROMODOMAIN"/>
</dbReference>
<keyword evidence="3" id="KW-0378">Hydrolase</keyword>
<dbReference type="PROSITE" id="PS51204">
    <property type="entry name" value="HSA"/>
    <property type="match status" value="1"/>
</dbReference>
<dbReference type="SMART" id="SM00487">
    <property type="entry name" value="DEXDc"/>
    <property type="match status" value="1"/>
</dbReference>
<protein>
    <submittedName>
        <fullName evidence="16">Uncharacterized protein</fullName>
    </submittedName>
</protein>
<feature type="domain" description="Bromo" evidence="11">
    <location>
        <begin position="1145"/>
        <end position="1215"/>
    </location>
</feature>
<evidence type="ECO:0000256" key="6">
    <source>
        <dbReference type="ARBA" id="ARBA00023117"/>
    </source>
</evidence>
<gene>
    <name evidence="16" type="ORF">CcCBS67573_g03137</name>
</gene>
<feature type="region of interest" description="Disordered" evidence="10">
    <location>
        <begin position="1251"/>
        <end position="1308"/>
    </location>
</feature>
<dbReference type="Pfam" id="PF00176">
    <property type="entry name" value="SNF2-rel_dom"/>
    <property type="match status" value="1"/>
</dbReference>
<dbReference type="Pfam" id="PF00271">
    <property type="entry name" value="Helicase_C"/>
    <property type="match status" value="1"/>
</dbReference>
<dbReference type="FunFam" id="3.40.50.10810:FF:000008">
    <property type="entry name" value="Chromatin structure-remodeling complex subunit snf21"/>
    <property type="match status" value="1"/>
</dbReference>
<dbReference type="Pfam" id="PF08880">
    <property type="entry name" value="QLQ"/>
    <property type="match status" value="1"/>
</dbReference>
<feature type="domain" description="Helicase C-terminal" evidence="13">
    <location>
        <begin position="749"/>
        <end position="911"/>
    </location>
</feature>
<reference evidence="16 17" key="1">
    <citation type="journal article" date="2019" name="Sci. Rep.">
        <title>Comparative genomics of chytrid fungi reveal insights into the obligate biotrophic and pathogenic lifestyle of Synchytrium endobioticum.</title>
        <authorList>
            <person name="van de Vossenberg B.T.L.H."/>
            <person name="Warris S."/>
            <person name="Nguyen H.D.T."/>
            <person name="van Gent-Pelzer M.P.E."/>
            <person name="Joly D.L."/>
            <person name="van de Geest H.C."/>
            <person name="Bonants P.J.M."/>
            <person name="Smith D.S."/>
            <person name="Levesque C.A."/>
            <person name="van der Lee T.A.J."/>
        </authorList>
    </citation>
    <scope>NUCLEOTIDE SEQUENCE [LARGE SCALE GENOMIC DNA]</scope>
    <source>
        <strain evidence="16 17">CBS 675.73</strain>
    </source>
</reference>
<dbReference type="PROSITE" id="PS51666">
    <property type="entry name" value="QLQ"/>
    <property type="match status" value="1"/>
</dbReference>
<dbReference type="InterPro" id="IPR027417">
    <property type="entry name" value="P-loop_NTPase"/>
</dbReference>
<dbReference type="STRING" id="246404.A0A507FH50"/>
<sequence>MEQQPMQMQQQMQSLMAHINRLKASGATESNNADLARLMGVARSINMNAGQAVGMNMNMNMNQMLMLNTPTGPLMQPLSAPLSTPLSTPFSTTQREKLRTQIQAYKLLASNQPLPDTMKTVLFTDTPSPAMPGTPTGETDPNWPVVIDPVALVVERERRIQARINHRIKLLESLPANLDNSVSEDSMESSEKMRALIELKSLKLLHKQQALRESVFNGMVRGTTLLTTVDRNMYRRQRKTTLREARQTEALEAERRGERERREKARLGEYLNAIVSCGRDMLNNSRTNALKFQKLGASIVKYHTFIEKEEQKRSQRVSQERLKALKENDEAAYIKLLDEAKDGRIMQILNKTNSYLANLASAVVTQKEHISAEDAIVLDGANVIIPDDDEAAANGAAPDYYAVAHRIKEKISKQSSLLVGGQLKEYQVKGLEWMISLYNNRLNGILADEMGLGKTIQTISLITYLIEHKKQLGPYLIIVPLATISNWTHEFEKWAPSVSKLVFKGGPEERRRTAAQIRGGNFQALVTTFEYIIREKAVLSKVKWVYMIIDEGHRMKNAQSKLSTTLLQYYTTRYRVILTGTPLQNNLPELWNLLNFVLPKIFNSSKSFDEWFASPFATAGAANVELNEEERLLMIKGLHKVLRPFLLRRLKKDVEKELPDKVETIVKCPMSALQRKITERVKVLRNIGPFDQTKLSGSKALNNLVMQFRKICNHPFVFPEVEALVLPNHINGVTETSDMIWRVSGKFELLDRILPKYFKTGHRVLMFFQMTQIMNICEDFFRYRGIKFLRLDGAVRGEDRESLLKVFNGPDSEYDIFILSTRAGGLGLNLQSADTVIIFDSDWNPHQDLQAQDRAHRIGQKKEVRILRLITTNSIEEHILEKAQQKLDLDGKVIQAGKFDQKTSEKEREELLKILFEAEKDEKEEGDAEKEEMTDEQLNEASLLIEEVEIFNQMDREREERENIRYNGNPPGRLIEEHELPKDYRIDFTKLKREEADDLLSIRPRDRKTVQYGEVLKEEEWLKAVDSGTLEEALQAKTEERARRAAKKSVDGPTTDVYSDDDADDGAQNEPDFVEDDEEETAKPRRGAKAAAYTPSSGLKRRGKKSKAEMLASDTLSTEDRELLTNIGHECLSAVRDCQDEHAGSVRFRASIFEVLPPKRGFKDYYEIIQSPICLEQIQKKINGMKYFSLHEMVADFTLLFENARSYNAEGSDVYNDALVLEALFKRTFERLAPNGGELSGALKRKRVVEDDDNDGDAAGSSSMFERKELPSFKIREWDEGGGEDGGVTPGRRPKKIRNDSDDEDGGY</sequence>
<evidence type="ECO:0000256" key="1">
    <source>
        <dbReference type="ARBA" id="ARBA00004123"/>
    </source>
</evidence>
<dbReference type="InterPro" id="IPR014001">
    <property type="entry name" value="Helicase_ATP-bd"/>
</dbReference>
<evidence type="ECO:0000256" key="9">
    <source>
        <dbReference type="PROSITE-ProRule" id="PRU00035"/>
    </source>
</evidence>
<dbReference type="InterPro" id="IPR001487">
    <property type="entry name" value="Bromodomain"/>
</dbReference>
<feature type="domain" description="QLQ" evidence="15">
    <location>
        <begin position="89"/>
        <end position="124"/>
    </location>
</feature>
<dbReference type="SUPFAM" id="SSF52540">
    <property type="entry name" value="P-loop containing nucleoside triphosphate hydrolases"/>
    <property type="match status" value="2"/>
</dbReference>
<evidence type="ECO:0000256" key="5">
    <source>
        <dbReference type="ARBA" id="ARBA00023015"/>
    </source>
</evidence>
<evidence type="ECO:0000256" key="7">
    <source>
        <dbReference type="ARBA" id="ARBA00023163"/>
    </source>
</evidence>
<comment type="subcellular location">
    <subcellularLocation>
        <location evidence="1">Nucleus</location>
    </subcellularLocation>
</comment>
<evidence type="ECO:0000259" key="12">
    <source>
        <dbReference type="PROSITE" id="PS51192"/>
    </source>
</evidence>
<dbReference type="GO" id="GO:0006355">
    <property type="term" value="P:regulation of DNA-templated transcription"/>
    <property type="evidence" value="ECO:0007669"/>
    <property type="project" value="InterPro"/>
</dbReference>
<feature type="region of interest" description="Disordered" evidence="10">
    <location>
        <begin position="1041"/>
        <end position="1109"/>
    </location>
</feature>
<evidence type="ECO:0000256" key="2">
    <source>
        <dbReference type="ARBA" id="ARBA00022741"/>
    </source>
</evidence>
<feature type="domain" description="HSA" evidence="14">
    <location>
        <begin position="255"/>
        <end position="327"/>
    </location>
</feature>
<evidence type="ECO:0000259" key="14">
    <source>
        <dbReference type="PROSITE" id="PS51204"/>
    </source>
</evidence>
<dbReference type="Gene3D" id="1.20.920.10">
    <property type="entry name" value="Bromodomain-like"/>
    <property type="match status" value="1"/>
</dbReference>
<dbReference type="Pfam" id="PF07529">
    <property type="entry name" value="HSA"/>
    <property type="match status" value="1"/>
</dbReference>
<dbReference type="GO" id="GO:0016787">
    <property type="term" value="F:hydrolase activity"/>
    <property type="evidence" value="ECO:0007669"/>
    <property type="project" value="UniProtKB-KW"/>
</dbReference>
<keyword evidence="5" id="KW-0805">Transcription regulation</keyword>
<dbReference type="PROSITE" id="PS50014">
    <property type="entry name" value="BROMODOMAIN_2"/>
    <property type="match status" value="1"/>
</dbReference>
<dbReference type="CDD" id="cd18793">
    <property type="entry name" value="SF2_C_SNF"/>
    <property type="match status" value="1"/>
</dbReference>
<comment type="caution">
    <text evidence="16">The sequence shown here is derived from an EMBL/GenBank/DDBJ whole genome shotgun (WGS) entry which is preliminary data.</text>
</comment>
<proteinExistence type="predicted"/>
<dbReference type="InterPro" id="IPR000330">
    <property type="entry name" value="SNF2_N"/>
</dbReference>
<dbReference type="PANTHER" id="PTHR10799">
    <property type="entry name" value="SNF2/RAD54 HELICASE FAMILY"/>
    <property type="match status" value="1"/>
</dbReference>
<dbReference type="Gene3D" id="1.20.5.170">
    <property type="match status" value="1"/>
</dbReference>
<evidence type="ECO:0000313" key="16">
    <source>
        <dbReference type="EMBL" id="TPX75603.1"/>
    </source>
</evidence>
<dbReference type="InterPro" id="IPR001650">
    <property type="entry name" value="Helicase_C-like"/>
</dbReference>
<dbReference type="InterPro" id="IPR038718">
    <property type="entry name" value="SNF2-like_sf"/>
</dbReference>